<dbReference type="EMBL" id="FQVT01000018">
    <property type="protein sequence ID" value="SHG60424.1"/>
    <property type="molecule type" value="Genomic_DNA"/>
</dbReference>
<dbReference type="CDD" id="cd02947">
    <property type="entry name" value="TRX_family"/>
    <property type="match status" value="1"/>
</dbReference>
<dbReference type="STRING" id="1073325.SAMN05444483_11833"/>
<dbReference type="Gene3D" id="3.40.30.10">
    <property type="entry name" value="Glutaredoxin"/>
    <property type="match status" value="1"/>
</dbReference>
<evidence type="ECO:0000259" key="1">
    <source>
        <dbReference type="PROSITE" id="PS51352"/>
    </source>
</evidence>
<organism evidence="2 3">
    <name type="scientific">Salegentibacter echinorum</name>
    <dbReference type="NCBI Taxonomy" id="1073325"/>
    <lineage>
        <taxon>Bacteria</taxon>
        <taxon>Pseudomonadati</taxon>
        <taxon>Bacteroidota</taxon>
        <taxon>Flavobacteriia</taxon>
        <taxon>Flavobacteriales</taxon>
        <taxon>Flavobacteriaceae</taxon>
        <taxon>Salegentibacter</taxon>
    </lineage>
</organism>
<gene>
    <name evidence="2" type="ORF">SAMN05444483_11833</name>
</gene>
<dbReference type="OrthoDB" id="6398367at2"/>
<name>A0A1M5L5P2_SALEC</name>
<evidence type="ECO:0000313" key="2">
    <source>
        <dbReference type="EMBL" id="SHG60424.1"/>
    </source>
</evidence>
<sequence>MINKALIIFLSVFMSAGNSSQKETIINQEGDLIGEFSQENLEKQPYSSWFTPGYEQYKPNKEAFKTIKRHISDYEILLFMGTWCGDSQYEVPKFYKLLDQVDYNKDHLTSIGVNYSKKAPGDLDEKYNVHRVPTIIFLKDGEEVNRYVEFSVENLEKDIAKIVSEERYKNPYAE</sequence>
<dbReference type="AlphaFoldDB" id="A0A1M5L5P2"/>
<accession>A0A1M5L5P2</accession>
<dbReference type="InterPro" id="IPR036249">
    <property type="entry name" value="Thioredoxin-like_sf"/>
</dbReference>
<keyword evidence="3" id="KW-1185">Reference proteome</keyword>
<dbReference type="RefSeq" id="WP_072881456.1">
    <property type="nucleotide sequence ID" value="NZ_FQVT01000018.1"/>
</dbReference>
<protein>
    <submittedName>
        <fullName evidence="2">Thioredoxin</fullName>
    </submittedName>
</protein>
<evidence type="ECO:0000313" key="3">
    <source>
        <dbReference type="Proteomes" id="UP000183945"/>
    </source>
</evidence>
<dbReference type="Proteomes" id="UP000183945">
    <property type="component" value="Unassembled WGS sequence"/>
</dbReference>
<dbReference type="PROSITE" id="PS51352">
    <property type="entry name" value="THIOREDOXIN_2"/>
    <property type="match status" value="1"/>
</dbReference>
<feature type="domain" description="Thioredoxin" evidence="1">
    <location>
        <begin position="27"/>
        <end position="168"/>
    </location>
</feature>
<dbReference type="InterPro" id="IPR013766">
    <property type="entry name" value="Thioredoxin_domain"/>
</dbReference>
<reference evidence="3" key="1">
    <citation type="submission" date="2016-11" db="EMBL/GenBank/DDBJ databases">
        <authorList>
            <person name="Varghese N."/>
            <person name="Submissions S."/>
        </authorList>
    </citation>
    <scope>NUCLEOTIDE SEQUENCE [LARGE SCALE GENOMIC DNA]</scope>
    <source>
        <strain evidence="3">DSM 24579</strain>
    </source>
</reference>
<proteinExistence type="predicted"/>
<dbReference type="Pfam" id="PF00085">
    <property type="entry name" value="Thioredoxin"/>
    <property type="match status" value="1"/>
</dbReference>
<dbReference type="SUPFAM" id="SSF52833">
    <property type="entry name" value="Thioredoxin-like"/>
    <property type="match status" value="1"/>
</dbReference>